<proteinExistence type="predicted"/>
<dbReference type="SUPFAM" id="SSF103481">
    <property type="entry name" value="Multidrug resistance efflux transporter EmrE"/>
    <property type="match status" value="1"/>
</dbReference>
<evidence type="ECO:0000256" key="1">
    <source>
        <dbReference type="SAM" id="Phobius"/>
    </source>
</evidence>
<name>A0A3D0KG01_9GAMM</name>
<organism evidence="3">
    <name type="scientific">Halomonas campaniensis</name>
    <dbReference type="NCBI Taxonomy" id="213554"/>
    <lineage>
        <taxon>Bacteria</taxon>
        <taxon>Pseudomonadati</taxon>
        <taxon>Pseudomonadota</taxon>
        <taxon>Gammaproteobacteria</taxon>
        <taxon>Oceanospirillales</taxon>
        <taxon>Halomonadaceae</taxon>
        <taxon>Halomonas</taxon>
    </lineage>
</organism>
<dbReference type="EMBL" id="DOTR01000049">
    <property type="protein sequence ID" value="HCA02463.1"/>
    <property type="molecule type" value="Genomic_DNA"/>
</dbReference>
<feature type="domain" description="EamA" evidence="2">
    <location>
        <begin position="64"/>
        <end position="139"/>
    </location>
</feature>
<evidence type="ECO:0000313" key="3">
    <source>
        <dbReference type="EMBL" id="HCA02463.1"/>
    </source>
</evidence>
<dbReference type="GO" id="GO:0016020">
    <property type="term" value="C:membrane"/>
    <property type="evidence" value="ECO:0007669"/>
    <property type="project" value="InterPro"/>
</dbReference>
<dbReference type="AlphaFoldDB" id="A0A3D0KG01"/>
<reference evidence="3" key="1">
    <citation type="journal article" date="2018" name="Nat. Biotechnol.">
        <title>A standardized bacterial taxonomy based on genome phylogeny substantially revises the tree of life.</title>
        <authorList>
            <person name="Parks D.H."/>
            <person name="Chuvochina M."/>
            <person name="Waite D.W."/>
            <person name="Rinke C."/>
            <person name="Skarshewski A."/>
            <person name="Chaumeil P.A."/>
            <person name="Hugenholtz P."/>
        </authorList>
    </citation>
    <scope>NUCLEOTIDE SEQUENCE [LARGE SCALE GENOMIC DNA]</scope>
    <source>
        <strain evidence="3">UBA11284</strain>
    </source>
</reference>
<keyword evidence="1" id="KW-0472">Membrane</keyword>
<keyword evidence="1" id="KW-1133">Transmembrane helix</keyword>
<comment type="caution">
    <text evidence="3">The sequence shown here is derived from an EMBL/GenBank/DDBJ whole genome shotgun (WGS) entry which is preliminary data.</text>
</comment>
<feature type="transmembrane region" description="Helical" evidence="1">
    <location>
        <begin position="99"/>
        <end position="116"/>
    </location>
</feature>
<sequence length="158" mass="17390">MLLGKISICDAGIYLLGLFYRVKQEICHDALTLDSHFLADVDWLPAAYGDSCIQQTTFFLPTDAYHWGMFMWLAIPASTGAIGLWFAALKIGGSVHTSGFLFLCPLFAALVAFILIGQHPAWHEVIGGVLVGAGLFLMSRQRQPNQRQQKPAPLLDAR</sequence>
<protein>
    <recommendedName>
        <fullName evidence="2">EamA domain-containing protein</fullName>
    </recommendedName>
</protein>
<dbReference type="InterPro" id="IPR000620">
    <property type="entry name" value="EamA_dom"/>
</dbReference>
<feature type="transmembrane region" description="Helical" evidence="1">
    <location>
        <begin position="64"/>
        <end position="87"/>
    </location>
</feature>
<evidence type="ECO:0000259" key="2">
    <source>
        <dbReference type="Pfam" id="PF00892"/>
    </source>
</evidence>
<gene>
    <name evidence="3" type="ORF">DEO68_09815</name>
</gene>
<dbReference type="InterPro" id="IPR037185">
    <property type="entry name" value="EmrE-like"/>
</dbReference>
<keyword evidence="1" id="KW-0812">Transmembrane</keyword>
<feature type="transmembrane region" description="Helical" evidence="1">
    <location>
        <begin position="122"/>
        <end position="139"/>
    </location>
</feature>
<accession>A0A3D0KG01</accession>
<dbReference type="Pfam" id="PF00892">
    <property type="entry name" value="EamA"/>
    <property type="match status" value="1"/>
</dbReference>